<feature type="region of interest" description="Disordered" evidence="1">
    <location>
        <begin position="332"/>
        <end position="353"/>
    </location>
</feature>
<sequence length="543" mass="55303">GMPTLKIFVLLACAALEAGGARSSSHGYSNPNAGYGTAAFSHYKAGKSHVSGPAVSYAPVPQGVPVQQEGLGSSKIAKGILLSIRVVNPDESSGQPTYAAQVPIHFSGGRVHTGPVVYGREQPCPEDHQHGQQLQSVQVDGYGARPGRVYQSSYQNALAAAKSYGVGQQQIQLAVPSNAKTFQYHGQSYAVPVSAVPATASQEDTKSYVAYAGPGQGQHYHQSYQVSHGPSPAYQGGPVSAPSAAYQGGQFSAQSVAYQGLPPASAQAFAEGKPYTYTANGQTFQVVQQTVSEGEQPGYGHGGGHGGHGGQVSPKGYGAYSVQDSYSIEASPAKSYGGGGSGEASGPAGNAIGGHHLQYEVSGASSAKGGYGGGGGGGGYAGGPSYGGSGSYGRPGYQVSSYPAGQSSYGISPTAYKSSDGGKSSYGSYGGGSGEQTYIVSADGGQGYKGEELSKSYPSFSGSGPSYGGSSGPAHKGHHYGGTAQQSFNQYTDPSSFYSGSPYAQANRLALLKYNTLMSRATSVLGDNTNLKEISTRYNPGWN</sequence>
<feature type="chain" id="PRO_5004738010" evidence="2">
    <location>
        <begin position="21"/>
        <end position="543"/>
    </location>
</feature>
<accession>V5HI59</accession>
<dbReference type="AlphaFoldDB" id="V5HI59"/>
<evidence type="ECO:0000313" key="3">
    <source>
        <dbReference type="EMBL" id="JAB77274.1"/>
    </source>
</evidence>
<evidence type="ECO:0000256" key="1">
    <source>
        <dbReference type="SAM" id="MobiDB-lite"/>
    </source>
</evidence>
<feature type="region of interest" description="Disordered" evidence="1">
    <location>
        <begin position="219"/>
        <end position="241"/>
    </location>
</feature>
<feature type="compositionally biased region" description="Gly residues" evidence="1">
    <location>
        <begin position="297"/>
        <end position="310"/>
    </location>
</feature>
<name>V5HI59_IXORI</name>
<reference evidence="3" key="1">
    <citation type="journal article" date="2015" name="Sci. Rep.">
        <title>Tissue- and time-dependent transcription in Ixodes ricinus salivary glands and midguts when blood feeding on the vertebrate host.</title>
        <authorList>
            <person name="Kotsyfakis M."/>
            <person name="Schwarz A."/>
            <person name="Erhart J."/>
            <person name="Ribeiro J.M."/>
        </authorList>
    </citation>
    <scope>NUCLEOTIDE SEQUENCE</scope>
    <source>
        <tissue evidence="3">Salivary gland and midgut</tissue>
    </source>
</reference>
<feature type="signal peptide" evidence="2">
    <location>
        <begin position="1"/>
        <end position="20"/>
    </location>
</feature>
<feature type="compositionally biased region" description="Low complexity" evidence="1">
    <location>
        <begin position="455"/>
        <end position="464"/>
    </location>
</feature>
<feature type="compositionally biased region" description="Polar residues" evidence="1">
    <location>
        <begin position="219"/>
        <end position="228"/>
    </location>
</feature>
<dbReference type="EMBL" id="GANP01007194">
    <property type="protein sequence ID" value="JAB77274.1"/>
    <property type="molecule type" value="mRNA"/>
</dbReference>
<organism evidence="3">
    <name type="scientific">Ixodes ricinus</name>
    <name type="common">Common tick</name>
    <name type="synonym">Acarus ricinus</name>
    <dbReference type="NCBI Taxonomy" id="34613"/>
    <lineage>
        <taxon>Eukaryota</taxon>
        <taxon>Metazoa</taxon>
        <taxon>Ecdysozoa</taxon>
        <taxon>Arthropoda</taxon>
        <taxon>Chelicerata</taxon>
        <taxon>Arachnida</taxon>
        <taxon>Acari</taxon>
        <taxon>Parasitiformes</taxon>
        <taxon>Ixodida</taxon>
        <taxon>Ixodoidea</taxon>
        <taxon>Ixodidae</taxon>
        <taxon>Ixodinae</taxon>
        <taxon>Ixodes</taxon>
    </lineage>
</organism>
<evidence type="ECO:0000256" key="2">
    <source>
        <dbReference type="SAM" id="SignalP"/>
    </source>
</evidence>
<protein>
    <submittedName>
        <fullName evidence="3">Putative dosage compensation complex subunit mle</fullName>
    </submittedName>
</protein>
<keyword evidence="2" id="KW-0732">Signal</keyword>
<proteinExistence type="evidence at transcript level"/>
<feature type="non-terminal residue" evidence="3">
    <location>
        <position position="1"/>
    </location>
</feature>
<feature type="region of interest" description="Disordered" evidence="1">
    <location>
        <begin position="450"/>
        <end position="486"/>
    </location>
</feature>
<feature type="region of interest" description="Disordered" evidence="1">
    <location>
        <begin position="293"/>
        <end position="318"/>
    </location>
</feature>